<feature type="compositionally biased region" description="Polar residues" evidence="3">
    <location>
        <begin position="228"/>
        <end position="241"/>
    </location>
</feature>
<keyword evidence="2" id="KW-0539">Nucleus</keyword>
<gene>
    <name evidence="5" type="ORF">AaE_011174</name>
</gene>
<reference evidence="5 6" key="1">
    <citation type="submission" date="2019-06" db="EMBL/GenBank/DDBJ databases">
        <title>Genomics analysis of Aphanomyces spp. identifies a new class of oomycete effector associated with host adaptation.</title>
        <authorList>
            <person name="Gaulin E."/>
        </authorList>
    </citation>
    <scope>NUCLEOTIDE SEQUENCE [LARGE SCALE GENOMIC DNA]</scope>
    <source>
        <strain evidence="5 6">E</strain>
    </source>
</reference>
<dbReference type="InterPro" id="IPR045281">
    <property type="entry name" value="CONSTANS-like"/>
</dbReference>
<evidence type="ECO:0000313" key="6">
    <source>
        <dbReference type="Proteomes" id="UP000469452"/>
    </source>
</evidence>
<evidence type="ECO:0000256" key="1">
    <source>
        <dbReference type="ARBA" id="ARBA00004123"/>
    </source>
</evidence>
<dbReference type="Pfam" id="PF06203">
    <property type="entry name" value="CCT"/>
    <property type="match status" value="1"/>
</dbReference>
<feature type="compositionally biased region" description="Polar residues" evidence="3">
    <location>
        <begin position="75"/>
        <end position="97"/>
    </location>
</feature>
<evidence type="ECO:0000259" key="4">
    <source>
        <dbReference type="PROSITE" id="PS51017"/>
    </source>
</evidence>
<feature type="domain" description="CCT" evidence="4">
    <location>
        <begin position="169"/>
        <end position="211"/>
    </location>
</feature>
<dbReference type="VEuPathDB" id="FungiDB:H257_01888"/>
<sequence length="419" mass="47069">MNIAARKGVLDGPSRVLFDGMRVASPPQATHATAANNRKDSHSMHDATKEAHDLLKSQELFLSVVLDWQQHESTDTSVHGDSSAPSEQVYTSSFESSEGSDHEGGAATRLMNFTRNAKPANPPMDHDPSPTNLPKIHSITPSKHLPALNLNTLLPLPTKRIGIYSPRSRRELLEKYMEKRTKRLSRKKVRYRVRKTLANARPRVKGRFVKTDQPLTAAAVEEMEKARTPSSKAKSATKPNTSDNDFDYVGAYYSGEDSVRDDVQDMLRLIVASKREQGEDVNWEEWASQLEHSILSLLPSQYVESPFPEVFSDVANTLGDAEEDCSMETFVRAVRAGTMYVTICLSLYISLRHPSMWEHDDDVSPVLQHYLPEIKQLWAQRRMKKNQTFEFMEGAIPGIAAVVCLGYADGKRHLKPIIL</sequence>
<dbReference type="GO" id="GO:0005634">
    <property type="term" value="C:nucleus"/>
    <property type="evidence" value="ECO:0007669"/>
    <property type="project" value="UniProtKB-SubCell"/>
</dbReference>
<dbReference type="AlphaFoldDB" id="A0A6A4ZRW5"/>
<organism evidence="5 6">
    <name type="scientific">Aphanomyces astaci</name>
    <name type="common">Crayfish plague agent</name>
    <dbReference type="NCBI Taxonomy" id="112090"/>
    <lineage>
        <taxon>Eukaryota</taxon>
        <taxon>Sar</taxon>
        <taxon>Stramenopiles</taxon>
        <taxon>Oomycota</taxon>
        <taxon>Saprolegniomycetes</taxon>
        <taxon>Saprolegniales</taxon>
        <taxon>Verrucalvaceae</taxon>
        <taxon>Aphanomyces</taxon>
    </lineage>
</organism>
<comment type="caution">
    <text evidence="5">The sequence shown here is derived from an EMBL/GenBank/DDBJ whole genome shotgun (WGS) entry which is preliminary data.</text>
</comment>
<evidence type="ECO:0000256" key="3">
    <source>
        <dbReference type="SAM" id="MobiDB-lite"/>
    </source>
</evidence>
<dbReference type="EMBL" id="VJMI01016894">
    <property type="protein sequence ID" value="KAF0716157.1"/>
    <property type="molecule type" value="Genomic_DNA"/>
</dbReference>
<feature type="compositionally biased region" description="Polar residues" evidence="3">
    <location>
        <begin position="27"/>
        <end position="36"/>
    </location>
</feature>
<accession>A0A6A4ZRW5</accession>
<dbReference type="InterPro" id="IPR010402">
    <property type="entry name" value="CCT_domain"/>
</dbReference>
<feature type="region of interest" description="Disordered" evidence="3">
    <location>
        <begin position="222"/>
        <end position="241"/>
    </location>
</feature>
<evidence type="ECO:0000256" key="2">
    <source>
        <dbReference type="ARBA" id="ARBA00023242"/>
    </source>
</evidence>
<dbReference type="PROSITE" id="PS51017">
    <property type="entry name" value="CCT"/>
    <property type="match status" value="1"/>
</dbReference>
<evidence type="ECO:0000313" key="5">
    <source>
        <dbReference type="EMBL" id="KAF0716157.1"/>
    </source>
</evidence>
<name>A0A6A4ZRW5_APHAT</name>
<feature type="compositionally biased region" description="Basic and acidic residues" evidence="3">
    <location>
        <begin position="37"/>
        <end position="46"/>
    </location>
</feature>
<proteinExistence type="predicted"/>
<dbReference type="PANTHER" id="PTHR31319:SF77">
    <property type="entry name" value="ZINC FINGER PROTEIN CONSTANS-LIKE 4"/>
    <property type="match status" value="1"/>
</dbReference>
<feature type="region of interest" description="Disordered" evidence="3">
    <location>
        <begin position="73"/>
        <end position="104"/>
    </location>
</feature>
<dbReference type="PANTHER" id="PTHR31319">
    <property type="entry name" value="ZINC FINGER PROTEIN CONSTANS-LIKE 4"/>
    <property type="match status" value="1"/>
</dbReference>
<comment type="subcellular location">
    <subcellularLocation>
        <location evidence="1">Nucleus</location>
    </subcellularLocation>
</comment>
<feature type="region of interest" description="Disordered" evidence="3">
    <location>
        <begin position="26"/>
        <end position="46"/>
    </location>
</feature>
<dbReference type="Proteomes" id="UP000469452">
    <property type="component" value="Unassembled WGS sequence"/>
</dbReference>
<protein>
    <recommendedName>
        <fullName evidence="4">CCT domain-containing protein</fullName>
    </recommendedName>
</protein>